<evidence type="ECO:0000313" key="2">
    <source>
        <dbReference type="EMBL" id="KAF8405812.1"/>
    </source>
</evidence>
<feature type="transmembrane region" description="Helical" evidence="1">
    <location>
        <begin position="168"/>
        <end position="193"/>
    </location>
</feature>
<protein>
    <submittedName>
        <fullName evidence="2">Uncharacterized protein</fullName>
    </submittedName>
</protein>
<organism evidence="2 3">
    <name type="scientific">Tetracentron sinense</name>
    <name type="common">Spur-leaf</name>
    <dbReference type="NCBI Taxonomy" id="13715"/>
    <lineage>
        <taxon>Eukaryota</taxon>
        <taxon>Viridiplantae</taxon>
        <taxon>Streptophyta</taxon>
        <taxon>Embryophyta</taxon>
        <taxon>Tracheophyta</taxon>
        <taxon>Spermatophyta</taxon>
        <taxon>Magnoliopsida</taxon>
        <taxon>Trochodendrales</taxon>
        <taxon>Trochodendraceae</taxon>
        <taxon>Tetracentron</taxon>
    </lineage>
</organism>
<dbReference type="EMBL" id="JABCRI010000005">
    <property type="protein sequence ID" value="KAF8405812.1"/>
    <property type="molecule type" value="Genomic_DNA"/>
</dbReference>
<dbReference type="Proteomes" id="UP000655225">
    <property type="component" value="Unassembled WGS sequence"/>
</dbReference>
<name>A0A835DMQ8_TETSI</name>
<feature type="transmembrane region" description="Helical" evidence="1">
    <location>
        <begin position="12"/>
        <end position="29"/>
    </location>
</feature>
<evidence type="ECO:0000256" key="1">
    <source>
        <dbReference type="SAM" id="Phobius"/>
    </source>
</evidence>
<comment type="caution">
    <text evidence="2">The sequence shown here is derived from an EMBL/GenBank/DDBJ whole genome shotgun (WGS) entry which is preliminary data.</text>
</comment>
<dbReference type="OrthoDB" id="1939228at2759"/>
<dbReference type="Gene3D" id="1.20.1050.10">
    <property type="match status" value="1"/>
</dbReference>
<dbReference type="AlphaFoldDB" id="A0A835DMQ8"/>
<keyword evidence="1" id="KW-0472">Membrane</keyword>
<dbReference type="InterPro" id="IPR036457">
    <property type="entry name" value="PPM-type-like_dom_sf"/>
</dbReference>
<accession>A0A835DMQ8</accession>
<reference evidence="2 3" key="1">
    <citation type="submission" date="2020-04" db="EMBL/GenBank/DDBJ databases">
        <title>Plant Genome Project.</title>
        <authorList>
            <person name="Zhang R.-G."/>
        </authorList>
    </citation>
    <scope>NUCLEOTIDE SEQUENCE [LARGE SCALE GENOMIC DNA]</scope>
    <source>
        <strain evidence="2">YNK0</strain>
        <tissue evidence="2">Leaf</tissue>
    </source>
</reference>
<keyword evidence="1" id="KW-1133">Transmembrane helix</keyword>
<dbReference type="SUPFAM" id="SSF81606">
    <property type="entry name" value="PP2C-like"/>
    <property type="match status" value="1"/>
</dbReference>
<sequence>MGVTNTLVDNVVNLSVLCFMMQIGTLVVGKTSQLQSSLPVQYQLSFYSLVRAPEHPRTKPCDLLAHVPSSMPSDFGIHAQSLISNQPKWVTIGTRVLTPVVGGLVELFSVICLRMPSKRDHLEVTLGHFKSWTIPESFTSVHNYIKSLHSVVFKEVGTVDPVTMTISIFLQFFDIGINVALLSQILFISKILLYERCLHLRRTKAIHISAITRVMKEMDKVAFLRCVRSVVVGVLTPNVSNRDNIVWDVLSNKEVVDIVASAPSRSSAACALVESAVRAWRFKYPTSKVDDCALVCLFLDSNTDNSSTSSPKSKEPMSLDQVDIGNKKQTLFLVR</sequence>
<feature type="transmembrane region" description="Helical" evidence="1">
    <location>
        <begin position="96"/>
        <end position="116"/>
    </location>
</feature>
<gene>
    <name evidence="2" type="ORF">HHK36_007889</name>
</gene>
<evidence type="ECO:0000313" key="3">
    <source>
        <dbReference type="Proteomes" id="UP000655225"/>
    </source>
</evidence>
<dbReference type="Gene3D" id="3.60.40.10">
    <property type="entry name" value="PPM-type phosphatase domain"/>
    <property type="match status" value="1"/>
</dbReference>
<keyword evidence="3" id="KW-1185">Reference proteome</keyword>
<keyword evidence="1" id="KW-0812">Transmembrane</keyword>
<proteinExistence type="predicted"/>